<gene>
    <name evidence="1" type="ORF">P7D85_06780</name>
</gene>
<proteinExistence type="predicted"/>
<keyword evidence="2" id="KW-1185">Reference proteome</keyword>
<organism evidence="1 2">
    <name type="scientific">Enterococcus hulanensis</name>
    <dbReference type="NCBI Taxonomy" id="2559929"/>
    <lineage>
        <taxon>Bacteria</taxon>
        <taxon>Bacillati</taxon>
        <taxon>Bacillota</taxon>
        <taxon>Bacilli</taxon>
        <taxon>Lactobacillales</taxon>
        <taxon>Enterococcaceae</taxon>
        <taxon>Enterococcus</taxon>
    </lineage>
</organism>
<evidence type="ECO:0000313" key="1">
    <source>
        <dbReference type="EMBL" id="MDT2599473.1"/>
    </source>
</evidence>
<dbReference type="RefSeq" id="WP_311822118.1">
    <property type="nucleotide sequence ID" value="NZ_JARPYF010000023.1"/>
</dbReference>
<evidence type="ECO:0000313" key="2">
    <source>
        <dbReference type="Proteomes" id="UP001252875"/>
    </source>
</evidence>
<sequence length="72" mass="8222">MYLIYKGTGECYVTEELYAIADSLEQARRFVKQIENDTAFNSSFGWAIDECGINKLIGSSERIVEQSKDRGY</sequence>
<comment type="caution">
    <text evidence="1">The sequence shown here is derived from an EMBL/GenBank/DDBJ whole genome shotgun (WGS) entry which is preliminary data.</text>
</comment>
<dbReference type="EMBL" id="JARPYI010000002">
    <property type="protein sequence ID" value="MDT2599473.1"/>
    <property type="molecule type" value="Genomic_DNA"/>
</dbReference>
<dbReference type="Proteomes" id="UP001252875">
    <property type="component" value="Unassembled WGS sequence"/>
</dbReference>
<accession>A0ABU3EX73</accession>
<protein>
    <submittedName>
        <fullName evidence="1">Uncharacterized protein</fullName>
    </submittedName>
</protein>
<name>A0ABU3EX73_9ENTE</name>
<reference evidence="1 2" key="1">
    <citation type="submission" date="2023-03" db="EMBL/GenBank/DDBJ databases">
        <authorList>
            <person name="Shen W."/>
            <person name="Cai J."/>
        </authorList>
    </citation>
    <scope>NUCLEOTIDE SEQUENCE [LARGE SCALE GENOMIC DNA]</scope>
    <source>
        <strain evidence="1 2">D6-4</strain>
    </source>
</reference>